<name>X1EYJ6_9ZZZZ</name>
<comment type="caution">
    <text evidence="1">The sequence shown here is derived from an EMBL/GenBank/DDBJ whole genome shotgun (WGS) entry which is preliminary data.</text>
</comment>
<organism evidence="1">
    <name type="scientific">marine sediment metagenome</name>
    <dbReference type="NCBI Taxonomy" id="412755"/>
    <lineage>
        <taxon>unclassified sequences</taxon>
        <taxon>metagenomes</taxon>
        <taxon>ecological metagenomes</taxon>
    </lineage>
</organism>
<dbReference type="AlphaFoldDB" id="X1EYJ6"/>
<accession>X1EYJ6</accession>
<evidence type="ECO:0000313" key="1">
    <source>
        <dbReference type="EMBL" id="GAH37642.1"/>
    </source>
</evidence>
<sequence length="69" mass="7851">MKVIFFPNGNTACFDDAGQVPILQKSYMQLYIEFLETKGVDPASIIFQLPNGEIARAIRIKGGWNWKFI</sequence>
<protein>
    <submittedName>
        <fullName evidence="1">Uncharacterized protein</fullName>
    </submittedName>
</protein>
<dbReference type="EMBL" id="BARU01005526">
    <property type="protein sequence ID" value="GAH37642.1"/>
    <property type="molecule type" value="Genomic_DNA"/>
</dbReference>
<proteinExistence type="predicted"/>
<reference evidence="1" key="1">
    <citation type="journal article" date="2014" name="Front. Microbiol.">
        <title>High frequency of phylogenetically diverse reductive dehalogenase-homologous genes in deep subseafloor sedimentary metagenomes.</title>
        <authorList>
            <person name="Kawai M."/>
            <person name="Futagami T."/>
            <person name="Toyoda A."/>
            <person name="Takaki Y."/>
            <person name="Nishi S."/>
            <person name="Hori S."/>
            <person name="Arai W."/>
            <person name="Tsubouchi T."/>
            <person name="Morono Y."/>
            <person name="Uchiyama I."/>
            <person name="Ito T."/>
            <person name="Fujiyama A."/>
            <person name="Inagaki F."/>
            <person name="Takami H."/>
        </authorList>
    </citation>
    <scope>NUCLEOTIDE SEQUENCE</scope>
    <source>
        <strain evidence="1">Expedition CK06-06</strain>
    </source>
</reference>
<gene>
    <name evidence="1" type="ORF">S03H2_10776</name>
</gene>